<evidence type="ECO:0000259" key="2">
    <source>
        <dbReference type="Pfam" id="PF13592"/>
    </source>
</evidence>
<protein>
    <recommendedName>
        <fullName evidence="5">Tc1-like transposase DDE domain-containing protein</fullName>
    </recommendedName>
</protein>
<dbReference type="STRING" id="1220188.A0A4S3IYH7"/>
<dbReference type="InterPro" id="IPR036397">
    <property type="entry name" value="RNaseH_sf"/>
</dbReference>
<dbReference type="AlphaFoldDB" id="A0A4S3IYH7"/>
<dbReference type="Pfam" id="PF13592">
    <property type="entry name" value="HTH_33"/>
    <property type="match status" value="1"/>
</dbReference>
<dbReference type="SUPFAM" id="SSF46689">
    <property type="entry name" value="Homeodomain-like"/>
    <property type="match status" value="1"/>
</dbReference>
<dbReference type="InterPro" id="IPR047655">
    <property type="entry name" value="Transpos_IS630-like"/>
</dbReference>
<dbReference type="PANTHER" id="PTHR46564:SF1">
    <property type="entry name" value="TRANSPOSASE"/>
    <property type="match status" value="1"/>
</dbReference>
<name>A0A4S3IYH7_9EURO</name>
<sequence length="322" mass="37018">MAPRLAPSQLMMIRDMISSKSLSASQMAEAAGCSKRSIITISTNLRVFGDVRAPLIPGGRPRMITPIMLEALCDHLLEKPDLYLDEMAEFLYDEFDVLVSTYTVSRALRSHGWTKKVARRIAQERNADLRDHYLHQLSEFCSYHLVYIDESGCDKRAGFRRTGWSPRGVTPVQVSRFQRGQRYQILPAYCQDGILMSRVFQGSTDANMFEDFVEQLLHHCGRWPEPKSVLIMDNASFHHTDRITELCLNAGVKLLYLPPYSPDLNPIEEFFAELKAFVRRDWQKHTSEDFKDFLEWSLDVVGSRGESAKGHFRHANIEIEEK</sequence>
<evidence type="ECO:0000313" key="3">
    <source>
        <dbReference type="EMBL" id="THC87446.1"/>
    </source>
</evidence>
<evidence type="ECO:0008006" key="5">
    <source>
        <dbReference type="Google" id="ProtNLM"/>
    </source>
</evidence>
<reference evidence="3 4" key="1">
    <citation type="submission" date="2019-03" db="EMBL/GenBank/DDBJ databases">
        <title>The genome sequence of a newly discovered highly antifungal drug resistant Aspergillus species, Aspergillus tanneri NIH 1004.</title>
        <authorList>
            <person name="Mounaud S."/>
            <person name="Singh I."/>
            <person name="Joardar V."/>
            <person name="Pakala S."/>
            <person name="Pakala S."/>
            <person name="Venepally P."/>
            <person name="Hoover J."/>
            <person name="Nierman W."/>
            <person name="Chung J."/>
            <person name="Losada L."/>
        </authorList>
    </citation>
    <scope>NUCLEOTIDE SEQUENCE [LARGE SCALE GENOMIC DNA]</scope>
    <source>
        <strain evidence="3 4">NIH1004</strain>
    </source>
</reference>
<dbReference type="Gene3D" id="3.30.420.10">
    <property type="entry name" value="Ribonuclease H-like superfamily/Ribonuclease H"/>
    <property type="match status" value="1"/>
</dbReference>
<dbReference type="PANTHER" id="PTHR46564">
    <property type="entry name" value="TRANSPOSASE"/>
    <property type="match status" value="1"/>
</dbReference>
<dbReference type="GO" id="GO:0003676">
    <property type="term" value="F:nucleic acid binding"/>
    <property type="evidence" value="ECO:0007669"/>
    <property type="project" value="InterPro"/>
</dbReference>
<dbReference type="InterPro" id="IPR038717">
    <property type="entry name" value="Tc1-like_DDE_dom"/>
</dbReference>
<accession>A0A4S3IYH7</accession>
<dbReference type="InterPro" id="IPR009057">
    <property type="entry name" value="Homeodomain-like_sf"/>
</dbReference>
<dbReference type="InterPro" id="IPR012337">
    <property type="entry name" value="RNaseH-like_sf"/>
</dbReference>
<dbReference type="NCBIfam" id="NF033545">
    <property type="entry name" value="transpos_IS630"/>
    <property type="match status" value="1"/>
</dbReference>
<comment type="caution">
    <text evidence="3">The sequence shown here is derived from an EMBL/GenBank/DDBJ whole genome shotgun (WGS) entry which is preliminary data.</text>
</comment>
<dbReference type="Pfam" id="PF13358">
    <property type="entry name" value="DDE_3"/>
    <property type="match status" value="1"/>
</dbReference>
<dbReference type="VEuPathDB" id="FungiDB:EYZ11_013108"/>
<feature type="domain" description="Winged helix-turn helix" evidence="2">
    <location>
        <begin position="84"/>
        <end position="131"/>
    </location>
</feature>
<organism evidence="3 4">
    <name type="scientific">Aspergillus tanneri</name>
    <dbReference type="NCBI Taxonomy" id="1220188"/>
    <lineage>
        <taxon>Eukaryota</taxon>
        <taxon>Fungi</taxon>
        <taxon>Dikarya</taxon>
        <taxon>Ascomycota</taxon>
        <taxon>Pezizomycotina</taxon>
        <taxon>Eurotiomycetes</taxon>
        <taxon>Eurotiomycetidae</taxon>
        <taxon>Eurotiales</taxon>
        <taxon>Aspergillaceae</taxon>
        <taxon>Aspergillus</taxon>
        <taxon>Aspergillus subgen. Circumdati</taxon>
    </lineage>
</organism>
<keyword evidence="4" id="KW-1185">Reference proteome</keyword>
<evidence type="ECO:0000259" key="1">
    <source>
        <dbReference type="Pfam" id="PF13358"/>
    </source>
</evidence>
<gene>
    <name evidence="3" type="ORF">EYZ11_013108</name>
</gene>
<evidence type="ECO:0000313" key="4">
    <source>
        <dbReference type="Proteomes" id="UP000308092"/>
    </source>
</evidence>
<feature type="domain" description="Tc1-like transposase DDE" evidence="1">
    <location>
        <begin position="145"/>
        <end position="280"/>
    </location>
</feature>
<dbReference type="Proteomes" id="UP000308092">
    <property type="component" value="Unassembled WGS sequence"/>
</dbReference>
<proteinExistence type="predicted"/>
<dbReference type="EMBL" id="SOSA01001205">
    <property type="protein sequence ID" value="THC87446.1"/>
    <property type="molecule type" value="Genomic_DNA"/>
</dbReference>
<dbReference type="SUPFAM" id="SSF53098">
    <property type="entry name" value="Ribonuclease H-like"/>
    <property type="match status" value="1"/>
</dbReference>
<dbReference type="InterPro" id="IPR025959">
    <property type="entry name" value="Winged_HTH_dom"/>
</dbReference>